<dbReference type="CDD" id="cd06224">
    <property type="entry name" value="REM"/>
    <property type="match status" value="1"/>
</dbReference>
<dbReference type="Proteomes" id="UP000190648">
    <property type="component" value="Unassembled WGS sequence"/>
</dbReference>
<dbReference type="SMART" id="SM00229">
    <property type="entry name" value="RasGEFN"/>
    <property type="match status" value="1"/>
</dbReference>
<dbReference type="SUPFAM" id="SSF48366">
    <property type="entry name" value="Ras GEF"/>
    <property type="match status" value="1"/>
</dbReference>
<dbReference type="SMART" id="SM00147">
    <property type="entry name" value="RasGEF"/>
    <property type="match status" value="1"/>
</dbReference>
<feature type="compositionally biased region" description="Polar residues" evidence="3">
    <location>
        <begin position="397"/>
        <end position="411"/>
    </location>
</feature>
<keyword evidence="1 2" id="KW-0344">Guanine-nucleotide releasing factor</keyword>
<evidence type="ECO:0000259" key="4">
    <source>
        <dbReference type="PROSITE" id="PS50009"/>
    </source>
</evidence>
<dbReference type="PANTHER" id="PTHR23113">
    <property type="entry name" value="GUANINE NUCLEOTIDE EXCHANGE FACTOR"/>
    <property type="match status" value="1"/>
</dbReference>
<dbReference type="PROSITE" id="PS00720">
    <property type="entry name" value="RASGEF"/>
    <property type="match status" value="1"/>
</dbReference>
<sequence>MAEGDQLPAGHTVSPDETCNSRALKAGTLEKLVENLLTAFGDNDFKYTSIFLSTYRAFASTITVLELLLDRYGNLEISGSEEAGDQNSPKSPTVLSIAIASIFTSLAPSMRRGFPRATGLRLSDEDGFHSLSPCNPVDDEELEISSPEEFSLFQEEVVAEQLTYMDVTLFKKVVPHHCLGCVWSRRDKKENKHLAGSIRATISQFNAVTNGVVSTVLESKELKTQQRAKILEKWIRIARECRILNNFSSLKAIISALQSTSIYRLKKTWACVPEDIMLMFEELSDIFSGCDNFSTSRELLMKGVTQGTVPYLGTFLTDLMMLDTALQDYLEGGLINFEKSFRLSRGIEAAADKSITSATSQKSVVKRFSLPFLGLGLSAHSTPVKAQPKPAPGGSSGDSTVTIVTPTNTPEEPQRKLPETSSSHTTDHTTNTSSVGVSSLISSPPLLPSDAKCSKKCLNSVTLVTSKEMPPVQPACNQQNGDTCIIRTSLEGDRSGNIYKSILISSLLAVVGFYSPSPPNLAPQILTPKPYTHETYPSKSCTPKSSTPNPCTLKNCTPGSCPPITFTPKSCSPKTLYQNPS</sequence>
<evidence type="ECO:0000256" key="1">
    <source>
        <dbReference type="ARBA" id="ARBA00022658"/>
    </source>
</evidence>
<feature type="compositionally biased region" description="Low complexity" evidence="3">
    <location>
        <begin position="420"/>
        <end position="441"/>
    </location>
</feature>
<dbReference type="EMBL" id="LSYS01007319">
    <property type="protein sequence ID" value="OPJ71903.1"/>
    <property type="molecule type" value="Genomic_DNA"/>
</dbReference>
<comment type="caution">
    <text evidence="6">The sequence shown here is derived from an EMBL/GenBank/DDBJ whole genome shotgun (WGS) entry which is preliminary data.</text>
</comment>
<proteinExistence type="predicted"/>
<dbReference type="Gene3D" id="1.10.840.10">
    <property type="entry name" value="Ras guanine-nucleotide exchange factors catalytic domain"/>
    <property type="match status" value="1"/>
</dbReference>
<dbReference type="AlphaFoldDB" id="A0A1V4JI72"/>
<dbReference type="InterPro" id="IPR036964">
    <property type="entry name" value="RASGEF_cat_dom_sf"/>
</dbReference>
<evidence type="ECO:0008006" key="8">
    <source>
        <dbReference type="Google" id="ProtNLM"/>
    </source>
</evidence>
<dbReference type="InterPro" id="IPR019804">
    <property type="entry name" value="Ras_G-nucl-exch_fac_CS"/>
</dbReference>
<evidence type="ECO:0000313" key="7">
    <source>
        <dbReference type="Proteomes" id="UP000190648"/>
    </source>
</evidence>
<dbReference type="InterPro" id="IPR008937">
    <property type="entry name" value="Ras-like_GEF"/>
</dbReference>
<dbReference type="InterPro" id="IPR023578">
    <property type="entry name" value="Ras_GEF_dom_sf"/>
</dbReference>
<keyword evidence="7" id="KW-1185">Reference proteome</keyword>
<accession>A0A1V4JI72</accession>
<feature type="region of interest" description="Disordered" evidence="3">
    <location>
        <begin position="381"/>
        <end position="441"/>
    </location>
</feature>
<evidence type="ECO:0000256" key="3">
    <source>
        <dbReference type="SAM" id="MobiDB-lite"/>
    </source>
</evidence>
<feature type="domain" description="N-terminal Ras-GEF" evidence="5">
    <location>
        <begin position="20"/>
        <end position="152"/>
    </location>
</feature>
<organism evidence="6 7">
    <name type="scientific">Patagioenas fasciata monilis</name>
    <dbReference type="NCBI Taxonomy" id="372326"/>
    <lineage>
        <taxon>Eukaryota</taxon>
        <taxon>Metazoa</taxon>
        <taxon>Chordata</taxon>
        <taxon>Craniata</taxon>
        <taxon>Vertebrata</taxon>
        <taxon>Euteleostomi</taxon>
        <taxon>Archelosauria</taxon>
        <taxon>Archosauria</taxon>
        <taxon>Dinosauria</taxon>
        <taxon>Saurischia</taxon>
        <taxon>Theropoda</taxon>
        <taxon>Coelurosauria</taxon>
        <taxon>Aves</taxon>
        <taxon>Neognathae</taxon>
        <taxon>Neoaves</taxon>
        <taxon>Columbimorphae</taxon>
        <taxon>Columbiformes</taxon>
        <taxon>Columbidae</taxon>
        <taxon>Patagioenas</taxon>
    </lineage>
</organism>
<dbReference type="Pfam" id="PF00618">
    <property type="entry name" value="RasGEF_N"/>
    <property type="match status" value="1"/>
</dbReference>
<dbReference type="Gene3D" id="3.10.20.90">
    <property type="entry name" value="Phosphatidylinositol 3-kinase Catalytic Subunit, Chain A, domain 1"/>
    <property type="match status" value="1"/>
</dbReference>
<reference evidence="6 7" key="1">
    <citation type="submission" date="2016-02" db="EMBL/GenBank/DDBJ databases">
        <title>Band-tailed pigeon sequencing and assembly.</title>
        <authorList>
            <person name="Soares A.E."/>
            <person name="Novak B.J."/>
            <person name="Rice E.S."/>
            <person name="O'Connell B."/>
            <person name="Chang D."/>
            <person name="Weber S."/>
            <person name="Shapiro B."/>
        </authorList>
    </citation>
    <scope>NUCLEOTIDE SEQUENCE [LARGE SCALE GENOMIC DNA]</scope>
    <source>
        <strain evidence="6">BTP2013</strain>
        <tissue evidence="6">Blood</tissue>
    </source>
</reference>
<name>A0A1V4JI72_PATFA</name>
<dbReference type="PANTHER" id="PTHR23113:SF199">
    <property type="entry name" value="RAL GUANINE NUCLEOTIDE DISSOCIATION STIMULATOR-LIKE 1"/>
    <property type="match status" value="1"/>
</dbReference>
<dbReference type="PROSITE" id="PS50212">
    <property type="entry name" value="RASGEF_NTER"/>
    <property type="match status" value="1"/>
</dbReference>
<dbReference type="PROSITE" id="PS50009">
    <property type="entry name" value="RASGEF_CAT"/>
    <property type="match status" value="1"/>
</dbReference>
<dbReference type="CDD" id="cd00155">
    <property type="entry name" value="RasGEF"/>
    <property type="match status" value="1"/>
</dbReference>
<evidence type="ECO:0000313" key="6">
    <source>
        <dbReference type="EMBL" id="OPJ71903.1"/>
    </source>
</evidence>
<evidence type="ECO:0000256" key="2">
    <source>
        <dbReference type="PROSITE-ProRule" id="PRU00168"/>
    </source>
</evidence>
<dbReference type="GO" id="GO:0007265">
    <property type="term" value="P:Ras protein signal transduction"/>
    <property type="evidence" value="ECO:0007669"/>
    <property type="project" value="TreeGrafter"/>
</dbReference>
<evidence type="ECO:0000259" key="5">
    <source>
        <dbReference type="PROSITE" id="PS50212"/>
    </source>
</evidence>
<dbReference type="InterPro" id="IPR001895">
    <property type="entry name" value="RASGEF_cat_dom"/>
</dbReference>
<dbReference type="STRING" id="372326.A0A1V4JI72"/>
<dbReference type="Pfam" id="PF00617">
    <property type="entry name" value="RasGEF"/>
    <property type="match status" value="1"/>
</dbReference>
<dbReference type="GO" id="GO:0005085">
    <property type="term" value="F:guanyl-nucleotide exchange factor activity"/>
    <property type="evidence" value="ECO:0007669"/>
    <property type="project" value="UniProtKB-KW"/>
</dbReference>
<dbReference type="OrthoDB" id="26687at2759"/>
<protein>
    <recommendedName>
        <fullName evidence="8">Ral guanine nucleotide dissociation stimulator-like 1</fullName>
    </recommendedName>
</protein>
<feature type="domain" description="Ras-GEF" evidence="4">
    <location>
        <begin position="154"/>
        <end position="389"/>
    </location>
</feature>
<dbReference type="InterPro" id="IPR000651">
    <property type="entry name" value="Ras-like_Gua-exchang_fac_N"/>
</dbReference>
<gene>
    <name evidence="6" type="ORF">AV530_008790</name>
</gene>
<dbReference type="GO" id="GO:0005886">
    <property type="term" value="C:plasma membrane"/>
    <property type="evidence" value="ECO:0007669"/>
    <property type="project" value="TreeGrafter"/>
</dbReference>
<dbReference type="Gene3D" id="1.20.870.10">
    <property type="entry name" value="Son of sevenless (SoS) protein Chain: S domain 1"/>
    <property type="match status" value="1"/>
</dbReference>